<dbReference type="PANTHER" id="PTHR16288:SF0">
    <property type="entry name" value="TRNA (GUANINE-N(7)-)-METHYLTRANSFERASE NON-CATALYTIC SUBUNIT WDR4"/>
    <property type="match status" value="1"/>
</dbReference>
<accession>A0ABQ8VRK4</accession>
<feature type="region of interest" description="Disordered" evidence="8">
    <location>
        <begin position="315"/>
        <end position="340"/>
    </location>
</feature>
<evidence type="ECO:0000256" key="4">
    <source>
        <dbReference type="ARBA" id="ARBA00022737"/>
    </source>
</evidence>
<dbReference type="InterPro" id="IPR001680">
    <property type="entry name" value="WD40_rpt"/>
</dbReference>
<evidence type="ECO:0000256" key="1">
    <source>
        <dbReference type="ARBA" id="ARBA00004123"/>
    </source>
</evidence>
<evidence type="ECO:0000256" key="7">
    <source>
        <dbReference type="PROSITE-ProRule" id="PRU00221"/>
    </source>
</evidence>
<feature type="repeat" description="WD" evidence="7">
    <location>
        <begin position="249"/>
        <end position="282"/>
    </location>
</feature>
<evidence type="ECO:0000256" key="2">
    <source>
        <dbReference type="ARBA" id="ARBA00022574"/>
    </source>
</evidence>
<dbReference type="PANTHER" id="PTHR16288">
    <property type="entry name" value="WD40 REPEAT PROTEIN 4"/>
    <property type="match status" value="1"/>
</dbReference>
<comment type="caution">
    <text evidence="9">The sequence shown here is derived from an EMBL/GenBank/DDBJ whole genome shotgun (WGS) entry which is preliminary data.</text>
</comment>
<dbReference type="HAMAP" id="MF_03056">
    <property type="entry name" value="TRM82"/>
    <property type="match status" value="1"/>
</dbReference>
<dbReference type="Gene3D" id="2.130.10.10">
    <property type="entry name" value="YVTN repeat-like/Quinoprotein amine dehydrogenase"/>
    <property type="match status" value="2"/>
</dbReference>
<dbReference type="PROSITE" id="PS50082">
    <property type="entry name" value="WD_REPEATS_2"/>
    <property type="match status" value="1"/>
</dbReference>
<reference evidence="9" key="1">
    <citation type="submission" date="2022-08" db="EMBL/GenBank/DDBJ databases">
        <title>A Global Phylogenomic Analysis of the Shiitake Genus Lentinula.</title>
        <authorList>
            <consortium name="DOE Joint Genome Institute"/>
            <person name="Sierra-Patev S."/>
            <person name="Min B."/>
            <person name="Naranjo-Ortiz M."/>
            <person name="Looney B."/>
            <person name="Konkel Z."/>
            <person name="Slot J.C."/>
            <person name="Sakamoto Y."/>
            <person name="Steenwyk J.L."/>
            <person name="Rokas A."/>
            <person name="Carro J."/>
            <person name="Camarero S."/>
            <person name="Ferreira P."/>
            <person name="Molpeceres G."/>
            <person name="Ruiz-Duenas F.J."/>
            <person name="Serrano A."/>
            <person name="Henrissat B."/>
            <person name="Drula E."/>
            <person name="Hughes K.W."/>
            <person name="Mata J.L."/>
            <person name="Ishikawa N.K."/>
            <person name="Vargas-Isla R."/>
            <person name="Ushijima S."/>
            <person name="Smith C.A."/>
            <person name="Ahrendt S."/>
            <person name="Andreopoulos W."/>
            <person name="He G."/>
            <person name="Labutti K."/>
            <person name="Lipzen A."/>
            <person name="Ng V."/>
            <person name="Riley R."/>
            <person name="Sandor L."/>
            <person name="Barry K."/>
            <person name="Martinez A.T."/>
            <person name="Xiao Y."/>
            <person name="Gibbons J.G."/>
            <person name="Terashima K."/>
            <person name="Grigoriev I.V."/>
            <person name="Hibbett D.S."/>
        </authorList>
    </citation>
    <scope>NUCLEOTIDE SEQUENCE</scope>
    <source>
        <strain evidence="9">RHP3577 ss4</strain>
    </source>
</reference>
<name>A0ABQ8VRK4_9AGAR</name>
<dbReference type="PROSITE" id="PS50294">
    <property type="entry name" value="WD_REPEATS_REGION"/>
    <property type="match status" value="1"/>
</dbReference>
<dbReference type="SUPFAM" id="SSF50978">
    <property type="entry name" value="WD40 repeat-like"/>
    <property type="match status" value="1"/>
</dbReference>
<comment type="similarity">
    <text evidence="6">Belongs to the WD repeat TRM82 family.</text>
</comment>
<evidence type="ECO:0000313" key="9">
    <source>
        <dbReference type="EMBL" id="KAJ4498984.1"/>
    </source>
</evidence>
<dbReference type="EMBL" id="JANVFT010000013">
    <property type="protein sequence ID" value="KAJ4498984.1"/>
    <property type="molecule type" value="Genomic_DNA"/>
</dbReference>
<proteinExistence type="inferred from homology"/>
<dbReference type="Proteomes" id="UP001150217">
    <property type="component" value="Unassembled WGS sequence"/>
</dbReference>
<organism evidence="9 10">
    <name type="scientific">Lentinula lateritia</name>
    <dbReference type="NCBI Taxonomy" id="40482"/>
    <lineage>
        <taxon>Eukaryota</taxon>
        <taxon>Fungi</taxon>
        <taxon>Dikarya</taxon>
        <taxon>Basidiomycota</taxon>
        <taxon>Agaricomycotina</taxon>
        <taxon>Agaricomycetes</taxon>
        <taxon>Agaricomycetidae</taxon>
        <taxon>Agaricales</taxon>
        <taxon>Marasmiineae</taxon>
        <taxon>Omphalotaceae</taxon>
        <taxon>Lentinula</taxon>
    </lineage>
</organism>
<feature type="compositionally biased region" description="Basic and acidic residues" evidence="8">
    <location>
        <begin position="317"/>
        <end position="329"/>
    </location>
</feature>
<evidence type="ECO:0000256" key="5">
    <source>
        <dbReference type="ARBA" id="ARBA00023242"/>
    </source>
</evidence>
<comment type="pathway">
    <text evidence="6">tRNA modification; N(7)-methylguanine-tRNA biosynthesis.</text>
</comment>
<keyword evidence="5 6" id="KW-0539">Nucleus</keyword>
<keyword evidence="2 6" id="KW-0853">WD repeat</keyword>
<evidence type="ECO:0000256" key="8">
    <source>
        <dbReference type="SAM" id="MobiDB-lite"/>
    </source>
</evidence>
<keyword evidence="10" id="KW-1185">Reference proteome</keyword>
<keyword evidence="4 6" id="KW-0677">Repeat</keyword>
<evidence type="ECO:0000256" key="6">
    <source>
        <dbReference type="HAMAP-Rule" id="MF_03056"/>
    </source>
</evidence>
<keyword evidence="3 6" id="KW-0819">tRNA processing</keyword>
<dbReference type="InterPro" id="IPR015943">
    <property type="entry name" value="WD40/YVTN_repeat-like_dom_sf"/>
</dbReference>
<sequence length="557" mass="60866">MSLRFFPYSHLEIRSGIPVLAVSGFHIQVIDTSTGAVLFSTLNSPANVQESLKKSGPIRCAVLDNSSTHLATLADDKKLKVWKLDGLELLHERLVLDLPKRPTSAAFTVDGQTIVVADKFGDVFNYPLHPIPPSESQASSSTLLHDEGSAVPGGVNSLDLTVNAAQPTDEPFSKKRKAKKQKVHENPPVPRSSLASHVASSNGTLVLGHTSLLTCFLLTPDNKYIVTADRDEHIRVSWYPQGFCIESFCLGHTQFVSAIHFPSDQPDILISGGGDAELKLWDWLSGKHKVDISILDSVKPYIKVKMRPYKRPTFAKSVEKQRDQSREETESQASVPPDGEEQTVVAVQKISTLSNYILFTVIGGTALFAVAYPIGVPSSPSLVHAVDFGKPVLNFTVAFDQQIWVNLDFNWSENRDDPQDGSPIRVVRLAVDGQMRSMENVWSKVFHLHLLTKMGAKAGAASSEDLETLDFYSSLKSLPKNTGEYDDDEDGSGETTPPATGIPKNIKTNTRKQSQGPGGGKKEQGKMKSQKAVAQKKLESQSVLVNRGGKESDVPNF</sequence>
<feature type="region of interest" description="Disordered" evidence="8">
    <location>
        <begin position="166"/>
        <end position="195"/>
    </location>
</feature>
<dbReference type="InterPro" id="IPR036322">
    <property type="entry name" value="WD40_repeat_dom_sf"/>
</dbReference>
<dbReference type="InterPro" id="IPR028884">
    <property type="entry name" value="Trm82"/>
</dbReference>
<comment type="function">
    <text evidence="6">Required for the formation of N(7)-methylguanine at position 46 (m7G46) in tRNA. In the complex, it is required to stabilize and induce conformational changes of the catalytic subunit.</text>
</comment>
<gene>
    <name evidence="9" type="ORF">C8R41DRAFT_864480</name>
</gene>
<comment type="subcellular location">
    <subcellularLocation>
        <location evidence="1 6">Nucleus</location>
    </subcellularLocation>
</comment>
<feature type="compositionally biased region" description="Basic and acidic residues" evidence="8">
    <location>
        <begin position="548"/>
        <end position="557"/>
    </location>
</feature>
<dbReference type="SMART" id="SM00320">
    <property type="entry name" value="WD40"/>
    <property type="match status" value="3"/>
</dbReference>
<protein>
    <submittedName>
        <fullName evidence="9">WD40-repeat-containing domain protein</fullName>
    </submittedName>
</protein>
<evidence type="ECO:0000256" key="3">
    <source>
        <dbReference type="ARBA" id="ARBA00022694"/>
    </source>
</evidence>
<evidence type="ECO:0000313" key="10">
    <source>
        <dbReference type="Proteomes" id="UP001150217"/>
    </source>
</evidence>
<feature type="region of interest" description="Disordered" evidence="8">
    <location>
        <begin position="480"/>
        <end position="557"/>
    </location>
</feature>
<dbReference type="Pfam" id="PF00400">
    <property type="entry name" value="WD40"/>
    <property type="match status" value="2"/>
</dbReference>